<reference evidence="16" key="1">
    <citation type="submission" date="2021-05" db="EMBL/GenBank/DDBJ databases">
        <authorList>
            <person name="Alioto T."/>
            <person name="Alioto T."/>
            <person name="Gomez Garrido J."/>
        </authorList>
    </citation>
    <scope>NUCLEOTIDE SEQUENCE</scope>
</reference>
<evidence type="ECO:0000256" key="11">
    <source>
        <dbReference type="ARBA" id="ARBA00023054"/>
    </source>
</evidence>
<comment type="similarity">
    <text evidence="3">Belongs to the CLUAP1 family.</text>
</comment>
<organism evidence="16">
    <name type="scientific">Cacopsylla melanoneura</name>
    <dbReference type="NCBI Taxonomy" id="428564"/>
    <lineage>
        <taxon>Eukaryota</taxon>
        <taxon>Metazoa</taxon>
        <taxon>Ecdysozoa</taxon>
        <taxon>Arthropoda</taxon>
        <taxon>Hexapoda</taxon>
        <taxon>Insecta</taxon>
        <taxon>Pterygota</taxon>
        <taxon>Neoptera</taxon>
        <taxon>Paraneoptera</taxon>
        <taxon>Hemiptera</taxon>
        <taxon>Sternorrhyncha</taxon>
        <taxon>Psylloidea</taxon>
        <taxon>Psyllidae</taxon>
        <taxon>Psyllinae</taxon>
        <taxon>Cacopsylla</taxon>
    </lineage>
</organism>
<dbReference type="EMBL" id="HBUF01029722">
    <property type="protein sequence ID" value="CAG6614248.1"/>
    <property type="molecule type" value="Transcribed_RNA"/>
</dbReference>
<evidence type="ECO:0000256" key="12">
    <source>
        <dbReference type="ARBA" id="ARBA00023069"/>
    </source>
</evidence>
<dbReference type="GO" id="GO:0005929">
    <property type="term" value="C:cilium"/>
    <property type="evidence" value="ECO:0007669"/>
    <property type="project" value="UniProtKB-SubCell"/>
</dbReference>
<protein>
    <submittedName>
        <fullName evidence="16">Ubiquitin-conjugating enzyme E2 Q1</fullName>
    </submittedName>
</protein>
<dbReference type="InterPro" id="IPR019366">
    <property type="entry name" value="Clusterin-associated_protein-1"/>
</dbReference>
<sequence length="602" mass="68783">MSFRDLRNFTEMMRTLGYSRLISMENFRTPNFKLIAEMLVWLVKRIDQEFDVTSDANTEEERVALIRSVAQFMATKANIKLNTKRLYQADGYAVIELLKITTLLHEALNSQTVVEANENAAHIDQLNQKINDLKFSRELASEITTKGAKLYEFLGQEVSLREERHACINAQIELSDIESSLDQAINETKDKVDHIKTQIENIAGSEQSLDKKIEKRQMELDRNVKRLQTLKKVKPAFLAEYEALEVELKKLHQEYVMRFRCLTYLQHQIDDLDHQEQDRIEEAQAKTRRLAESIRSDDSLKLFEEEDEGEGEVGKSIAPPPSIQSIQETANRLRTATGSAAKVISGRRRVYGSMNPSDDSSSDDDDDDDDDDDNEDDVEDDMHIEMDESDPNKKSEEIDTQYVEKLERLKQNQRQDYLKGAVSGSIQATDRLMKELRDIYKSDSFKKGVYKVDLVCDSLYEWNVHLFTVDPESPLSTDLALLKEREGKNSILLNVIFKDSYPFEPPFVRVVYPIISGGYVLIGGAICMELLTKQGWSSAYTVEALIMQIAATLVKGRARIQFGAQKTVSQNPYSLAKAQQSFKSLVQIHEKSGWFTPPKEDG</sequence>
<evidence type="ECO:0000256" key="10">
    <source>
        <dbReference type="ARBA" id="ARBA00022843"/>
    </source>
</evidence>
<feature type="compositionally biased region" description="Acidic residues" evidence="14">
    <location>
        <begin position="360"/>
        <end position="380"/>
    </location>
</feature>
<dbReference type="PANTHER" id="PTHR21547:SF0">
    <property type="entry name" value="CLUSTERIN-ASSOCIATED PROTEIN 1"/>
    <property type="match status" value="1"/>
</dbReference>
<dbReference type="PANTHER" id="PTHR21547">
    <property type="entry name" value="CLUSTERIN ASSOCIATED PROTEIN 1"/>
    <property type="match status" value="1"/>
</dbReference>
<evidence type="ECO:0000256" key="4">
    <source>
        <dbReference type="ARBA" id="ARBA00022490"/>
    </source>
</evidence>
<feature type="region of interest" description="Disordered" evidence="14">
    <location>
        <begin position="299"/>
        <end position="323"/>
    </location>
</feature>
<keyword evidence="5" id="KW-0808">Transferase</keyword>
<feature type="domain" description="UBC core" evidence="15">
    <location>
        <begin position="427"/>
        <end position="595"/>
    </location>
</feature>
<evidence type="ECO:0000313" key="16">
    <source>
        <dbReference type="EMBL" id="CAG6614249.1"/>
    </source>
</evidence>
<dbReference type="GO" id="GO:0005524">
    <property type="term" value="F:ATP binding"/>
    <property type="evidence" value="ECO:0007669"/>
    <property type="project" value="UniProtKB-KW"/>
</dbReference>
<keyword evidence="4" id="KW-0963">Cytoplasm</keyword>
<keyword evidence="6" id="KW-0547">Nucleotide-binding</keyword>
<dbReference type="GO" id="GO:0005815">
    <property type="term" value="C:microtubule organizing center"/>
    <property type="evidence" value="ECO:0007669"/>
    <property type="project" value="TreeGrafter"/>
</dbReference>
<keyword evidence="7" id="KW-0833">Ubl conjugation pathway</keyword>
<keyword evidence="13" id="KW-0966">Cell projection</keyword>
<keyword evidence="9" id="KW-0067">ATP-binding</keyword>
<dbReference type="GO" id="GO:0060271">
    <property type="term" value="P:cilium assembly"/>
    <property type="evidence" value="ECO:0007669"/>
    <property type="project" value="TreeGrafter"/>
</dbReference>
<feature type="region of interest" description="Disordered" evidence="14">
    <location>
        <begin position="344"/>
        <end position="397"/>
    </location>
</feature>
<dbReference type="InterPro" id="IPR016135">
    <property type="entry name" value="UBQ-conjugating_enzyme/RWD"/>
</dbReference>
<dbReference type="EMBL" id="HBUF01029723">
    <property type="protein sequence ID" value="CAG6614249.1"/>
    <property type="molecule type" value="Transcribed_RNA"/>
</dbReference>
<keyword evidence="12" id="KW-0969">Cilium</keyword>
<dbReference type="Pfam" id="PF10234">
    <property type="entry name" value="Cluap1"/>
    <property type="match status" value="1"/>
</dbReference>
<dbReference type="GO" id="GO:0005737">
    <property type="term" value="C:cytoplasm"/>
    <property type="evidence" value="ECO:0007669"/>
    <property type="project" value="UniProtKB-SubCell"/>
</dbReference>
<feature type="compositionally biased region" description="Basic and acidic residues" evidence="14">
    <location>
        <begin position="381"/>
        <end position="397"/>
    </location>
</feature>
<dbReference type="Pfam" id="PF00179">
    <property type="entry name" value="UQ_con"/>
    <property type="match status" value="1"/>
</dbReference>
<evidence type="ECO:0000259" key="15">
    <source>
        <dbReference type="PROSITE" id="PS50127"/>
    </source>
</evidence>
<keyword evidence="10" id="KW-0832">Ubl conjugation</keyword>
<evidence type="ECO:0000256" key="7">
    <source>
        <dbReference type="ARBA" id="ARBA00022786"/>
    </source>
</evidence>
<dbReference type="GO" id="GO:0030992">
    <property type="term" value="C:intraciliary transport particle B"/>
    <property type="evidence" value="ECO:0007669"/>
    <property type="project" value="TreeGrafter"/>
</dbReference>
<comment type="subcellular location">
    <subcellularLocation>
        <location evidence="1">Cell projection</location>
        <location evidence="1">Cilium</location>
    </subcellularLocation>
    <subcellularLocation>
        <location evidence="2">Cytoplasm</location>
    </subcellularLocation>
</comment>
<dbReference type="CDD" id="cd23802">
    <property type="entry name" value="UBCc_UBE2Q"/>
    <property type="match status" value="1"/>
</dbReference>
<dbReference type="InterPro" id="IPR000608">
    <property type="entry name" value="UBC"/>
</dbReference>
<evidence type="ECO:0000256" key="14">
    <source>
        <dbReference type="SAM" id="MobiDB-lite"/>
    </source>
</evidence>
<dbReference type="FunFam" id="3.10.110.10:FF:000006">
    <property type="entry name" value="Ubiquitin-conjugating enzyme E2 Q2"/>
    <property type="match status" value="1"/>
</dbReference>
<evidence type="ECO:0000256" key="8">
    <source>
        <dbReference type="ARBA" id="ARBA00022794"/>
    </source>
</evidence>
<dbReference type="Gene3D" id="3.10.110.10">
    <property type="entry name" value="Ubiquitin Conjugating Enzyme"/>
    <property type="match status" value="1"/>
</dbReference>
<accession>A0A8D8LPB9</accession>
<evidence type="ECO:0000256" key="6">
    <source>
        <dbReference type="ARBA" id="ARBA00022741"/>
    </source>
</evidence>
<evidence type="ECO:0000256" key="2">
    <source>
        <dbReference type="ARBA" id="ARBA00004496"/>
    </source>
</evidence>
<dbReference type="SMART" id="SM00212">
    <property type="entry name" value="UBCc"/>
    <property type="match status" value="1"/>
</dbReference>
<dbReference type="GO" id="GO:0004842">
    <property type="term" value="F:ubiquitin-protein transferase activity"/>
    <property type="evidence" value="ECO:0007669"/>
    <property type="project" value="UniProtKB-ARBA"/>
</dbReference>
<keyword evidence="11" id="KW-0175">Coiled coil</keyword>
<evidence type="ECO:0000256" key="5">
    <source>
        <dbReference type="ARBA" id="ARBA00022679"/>
    </source>
</evidence>
<evidence type="ECO:0000256" key="13">
    <source>
        <dbReference type="ARBA" id="ARBA00023273"/>
    </source>
</evidence>
<evidence type="ECO:0000256" key="1">
    <source>
        <dbReference type="ARBA" id="ARBA00004138"/>
    </source>
</evidence>
<keyword evidence="8" id="KW-0970">Cilium biogenesis/degradation</keyword>
<name>A0A8D8LPB9_9HEMI</name>
<proteinExistence type="inferred from homology"/>
<evidence type="ECO:0000256" key="9">
    <source>
        <dbReference type="ARBA" id="ARBA00022840"/>
    </source>
</evidence>
<evidence type="ECO:0000256" key="3">
    <source>
        <dbReference type="ARBA" id="ARBA00008340"/>
    </source>
</evidence>
<dbReference type="PROSITE" id="PS50127">
    <property type="entry name" value="UBC_2"/>
    <property type="match status" value="1"/>
</dbReference>
<dbReference type="SUPFAM" id="SSF54495">
    <property type="entry name" value="UBC-like"/>
    <property type="match status" value="1"/>
</dbReference>
<dbReference type="AlphaFoldDB" id="A0A8D8LPB9"/>